<gene>
    <name evidence="9" type="primary">yhbJ</name>
    <name evidence="9" type="ORF">J2TS6_50960</name>
</gene>
<organism evidence="9 10">
    <name type="scientific">Paenibacillus albilobatus</name>
    <dbReference type="NCBI Taxonomy" id="2716884"/>
    <lineage>
        <taxon>Bacteria</taxon>
        <taxon>Bacillati</taxon>
        <taxon>Bacillota</taxon>
        <taxon>Bacilli</taxon>
        <taxon>Bacillales</taxon>
        <taxon>Paenibacillaceae</taxon>
        <taxon>Paenibacillus</taxon>
    </lineage>
</organism>
<dbReference type="GO" id="GO:0016020">
    <property type="term" value="C:membrane"/>
    <property type="evidence" value="ECO:0007669"/>
    <property type="project" value="UniProtKB-SubCell"/>
</dbReference>
<dbReference type="InterPro" id="IPR050739">
    <property type="entry name" value="MFP"/>
</dbReference>
<evidence type="ECO:0000256" key="2">
    <source>
        <dbReference type="ARBA" id="ARBA00009477"/>
    </source>
</evidence>
<protein>
    <submittedName>
        <fullName evidence="9">Efflux system component YhbJ</fullName>
    </submittedName>
</protein>
<evidence type="ECO:0000313" key="10">
    <source>
        <dbReference type="Proteomes" id="UP000679779"/>
    </source>
</evidence>
<comment type="subcellular location">
    <subcellularLocation>
        <location evidence="1">Membrane</location>
        <topology evidence="1">Single-pass membrane protein</topology>
    </subcellularLocation>
</comment>
<dbReference type="Pfam" id="PF25997">
    <property type="entry name" value="BSH_YhbJ"/>
    <property type="match status" value="1"/>
</dbReference>
<evidence type="ECO:0000256" key="1">
    <source>
        <dbReference type="ARBA" id="ARBA00004167"/>
    </source>
</evidence>
<evidence type="ECO:0000256" key="4">
    <source>
        <dbReference type="ARBA" id="ARBA00022989"/>
    </source>
</evidence>
<evidence type="ECO:0000256" key="6">
    <source>
        <dbReference type="SAM" id="Phobius"/>
    </source>
</evidence>
<proteinExistence type="inferred from homology"/>
<dbReference type="InterPro" id="IPR011053">
    <property type="entry name" value="Single_hybrid_motif"/>
</dbReference>
<dbReference type="InterPro" id="IPR058634">
    <property type="entry name" value="AaeA-lik-b-barrel"/>
</dbReference>
<keyword evidence="4 6" id="KW-1133">Transmembrane helix</keyword>
<reference evidence="9" key="1">
    <citation type="submission" date="2021-03" db="EMBL/GenBank/DDBJ databases">
        <title>Antimicrobial resistance genes in bacteria isolated from Japanese honey, and their potential for conferring macrolide and lincosamide resistance in the American foulbrood pathogen Paenibacillus larvae.</title>
        <authorList>
            <person name="Okamoto M."/>
            <person name="Kumagai M."/>
            <person name="Kanamori H."/>
            <person name="Takamatsu D."/>
        </authorList>
    </citation>
    <scope>NUCLEOTIDE SEQUENCE</scope>
    <source>
        <strain evidence="9">J2TS6</strain>
    </source>
</reference>
<dbReference type="EMBL" id="BORQ01000007">
    <property type="protein sequence ID" value="GIO33955.1"/>
    <property type="molecule type" value="Genomic_DNA"/>
</dbReference>
<evidence type="ECO:0000259" key="8">
    <source>
        <dbReference type="Pfam" id="PF25997"/>
    </source>
</evidence>
<dbReference type="InterPro" id="IPR058635">
    <property type="entry name" value="BSH_YhbJ"/>
</dbReference>
<sequence length="212" mass="22671">MISRTRLIIANVVGVLVICFFIAAGAYFYYEKTNYIKTEDAVVAADMMPVVAPAQGVLTSWNLQEGTDVSDKNIVGGVSDGTKVVPISSRMKGKIIKNDARAGVPVQAGQVLAQEADMDHLYVIANIKETQLKDVRIGQSVDVTVDGDPDATFEGEVKSIGYATNSVFSVLPQQSSTGSYTKVTQKIPVKITINQASSKVLPGMNAEVKISL</sequence>
<feature type="transmembrane region" description="Helical" evidence="6">
    <location>
        <begin position="7"/>
        <end position="30"/>
    </location>
</feature>
<dbReference type="Proteomes" id="UP000679779">
    <property type="component" value="Unassembled WGS sequence"/>
</dbReference>
<dbReference type="PANTHER" id="PTHR30386">
    <property type="entry name" value="MEMBRANE FUSION SUBUNIT OF EMRAB-TOLC MULTIDRUG EFFLUX PUMP"/>
    <property type="match status" value="1"/>
</dbReference>
<keyword evidence="3 6" id="KW-0812">Transmembrane</keyword>
<comment type="caution">
    <text evidence="9">The sequence shown here is derived from an EMBL/GenBank/DDBJ whole genome shotgun (WGS) entry which is preliminary data.</text>
</comment>
<feature type="domain" description="p-hydroxybenzoic acid efflux pump subunit AaeA-like beta-barrel" evidence="7">
    <location>
        <begin position="121"/>
        <end position="210"/>
    </location>
</feature>
<dbReference type="Pfam" id="PF25963">
    <property type="entry name" value="Beta-barrel_AAEA"/>
    <property type="match status" value="1"/>
</dbReference>
<keyword evidence="5 6" id="KW-0472">Membrane</keyword>
<keyword evidence="10" id="KW-1185">Reference proteome</keyword>
<dbReference type="AlphaFoldDB" id="A0A920CBY4"/>
<accession>A0A920CBY4</accession>
<evidence type="ECO:0000256" key="5">
    <source>
        <dbReference type="ARBA" id="ARBA00023136"/>
    </source>
</evidence>
<comment type="similarity">
    <text evidence="2">Belongs to the membrane fusion protein (MFP) (TC 8.A.1) family.</text>
</comment>
<evidence type="ECO:0000256" key="3">
    <source>
        <dbReference type="ARBA" id="ARBA00022692"/>
    </source>
</evidence>
<dbReference type="PANTHER" id="PTHR30386:SF26">
    <property type="entry name" value="TRANSPORT PROTEIN COMB"/>
    <property type="match status" value="1"/>
</dbReference>
<name>A0A920CBY4_9BACL</name>
<evidence type="ECO:0000313" key="9">
    <source>
        <dbReference type="EMBL" id="GIO33955.1"/>
    </source>
</evidence>
<dbReference type="Gene3D" id="2.40.30.170">
    <property type="match status" value="1"/>
</dbReference>
<dbReference type="SUPFAM" id="SSF51230">
    <property type="entry name" value="Single hybrid motif"/>
    <property type="match status" value="1"/>
</dbReference>
<evidence type="ECO:0000259" key="7">
    <source>
        <dbReference type="Pfam" id="PF25963"/>
    </source>
</evidence>
<dbReference type="GO" id="GO:0055085">
    <property type="term" value="P:transmembrane transport"/>
    <property type="evidence" value="ECO:0007669"/>
    <property type="project" value="InterPro"/>
</dbReference>
<feature type="domain" description="YhbJ barrel-sandwich hybrid" evidence="8">
    <location>
        <begin position="46"/>
        <end position="117"/>
    </location>
</feature>